<dbReference type="PANTHER" id="PTHR23244">
    <property type="entry name" value="KELCH REPEAT DOMAIN"/>
    <property type="match status" value="1"/>
</dbReference>
<keyword evidence="2" id="KW-0472">Membrane</keyword>
<evidence type="ECO:0000313" key="4">
    <source>
        <dbReference type="Proteomes" id="UP000641853"/>
    </source>
</evidence>
<keyword evidence="2" id="KW-0812">Transmembrane</keyword>
<dbReference type="InterPro" id="IPR011043">
    <property type="entry name" value="Gal_Oxase/kelch_b-propeller"/>
</dbReference>
<dbReference type="PANTHER" id="PTHR23244:SF497">
    <property type="entry name" value="WALL ANCHORED PROTEIN, PUTATIVE-RELATED"/>
    <property type="match status" value="1"/>
</dbReference>
<proteinExistence type="predicted"/>
<comment type="caution">
    <text evidence="3">The sequence shown here is derived from an EMBL/GenBank/DDBJ whole genome shotgun (WGS) entry which is preliminary data.</text>
</comment>
<feature type="transmembrane region" description="Helical" evidence="2">
    <location>
        <begin position="526"/>
        <end position="547"/>
    </location>
</feature>
<dbReference type="AlphaFoldDB" id="A0A8H6QVQ7"/>
<evidence type="ECO:0000313" key="3">
    <source>
        <dbReference type="EMBL" id="KAF7178852.1"/>
    </source>
</evidence>
<dbReference type="SUPFAM" id="SSF50965">
    <property type="entry name" value="Galactose oxidase, central domain"/>
    <property type="match status" value="1"/>
</dbReference>
<feature type="compositionally biased region" description="Polar residues" evidence="1">
    <location>
        <begin position="587"/>
        <end position="597"/>
    </location>
</feature>
<keyword evidence="4" id="KW-1185">Reference proteome</keyword>
<evidence type="ECO:0000256" key="1">
    <source>
        <dbReference type="SAM" id="MobiDB-lite"/>
    </source>
</evidence>
<name>A0A8H6QVQ7_9EURO</name>
<evidence type="ECO:0008006" key="5">
    <source>
        <dbReference type="Google" id="ProtNLM"/>
    </source>
</evidence>
<reference evidence="3" key="1">
    <citation type="submission" date="2020-06" db="EMBL/GenBank/DDBJ databases">
        <title>Draft genome sequences of strains closely related to Aspergillus parafelis and Aspergillus hiratsukae.</title>
        <authorList>
            <person name="Dos Santos R.A.C."/>
            <person name="Rivero-Menendez O."/>
            <person name="Steenwyk J.L."/>
            <person name="Mead M.E."/>
            <person name="Goldman G.H."/>
            <person name="Alastruey-Izquierdo A."/>
            <person name="Rokas A."/>
        </authorList>
    </citation>
    <scope>NUCLEOTIDE SEQUENCE</scope>
    <source>
        <strain evidence="3">CNM-CM7691</strain>
    </source>
</reference>
<dbReference type="Proteomes" id="UP000641853">
    <property type="component" value="Unassembled WGS sequence"/>
</dbReference>
<dbReference type="Gene3D" id="2.120.10.80">
    <property type="entry name" value="Kelch-type beta propeller"/>
    <property type="match status" value="1"/>
</dbReference>
<protein>
    <recommendedName>
        <fullName evidence="5">Cell wall anchored protein</fullName>
    </recommendedName>
</protein>
<sequence length="613" mass="66106">MHTIVCPPPSSVRPPSFCPGFPMTWVAAQPLRLTMGSRTTRTNLQLQKINTANYRYRITSDHTETPETTIREFEIQQGKEARSCVTNKTLYIDGGLEVFVAKNNNGTPEGARETGYNTGLIEVDLTSSWDWKQNISIQAVSKKPNPRTGTNPPVVVRGALYAGAPSDSSIYQYGGTVSYANMSFPGFQKPTSPQYALWSYNTSRGSWDQFDVTLGAEYRPAGGAYAEAPDQELAFYLNGYINNGTSNDLENSDGLLRYLDGLIVIDTHAQIATNISTSSLANFPRVKGGMVYIPGIGPKGILVAVGGVTKPANDSSASNEGTYVPFDEVDIFDISSIFEGDDNGIWYAQKASGDIPTGRTDFCLVAVSAKDNSSHHVYMYGGKGANELYDEIYVLSIPSFTWTKIFEGKSPRYGHTCHLVANRQMLTVGGALSDDLSTCDWEYRGVAIYDMSTLTWGSVYDASAADYAVPAKVYQVVGGGPDGNATRKIPLDGFSTPELASFFYPPANNSSASAPQPEPTKLSKGAIAGIAIGSVAGAAILSAALLYTRQRQRAAAEAQRAAEAEEAEKDIFMESAWRSNDGDSDELPSTTNRQTTVLAHEIGGSHVREIPGS</sequence>
<organism evidence="3 4">
    <name type="scientific">Aspergillus felis</name>
    <dbReference type="NCBI Taxonomy" id="1287682"/>
    <lineage>
        <taxon>Eukaryota</taxon>
        <taxon>Fungi</taxon>
        <taxon>Dikarya</taxon>
        <taxon>Ascomycota</taxon>
        <taxon>Pezizomycotina</taxon>
        <taxon>Eurotiomycetes</taxon>
        <taxon>Eurotiomycetidae</taxon>
        <taxon>Eurotiales</taxon>
        <taxon>Aspergillaceae</taxon>
        <taxon>Aspergillus</taxon>
        <taxon>Aspergillus subgen. Fumigati</taxon>
    </lineage>
</organism>
<dbReference type="InterPro" id="IPR015915">
    <property type="entry name" value="Kelch-typ_b-propeller"/>
</dbReference>
<gene>
    <name evidence="3" type="ORF">CNMCM7691_007674</name>
</gene>
<accession>A0A8H6QVQ7</accession>
<feature type="region of interest" description="Disordered" evidence="1">
    <location>
        <begin position="578"/>
        <end position="613"/>
    </location>
</feature>
<keyword evidence="2" id="KW-1133">Transmembrane helix</keyword>
<evidence type="ECO:0000256" key="2">
    <source>
        <dbReference type="SAM" id="Phobius"/>
    </source>
</evidence>
<dbReference type="EMBL" id="JACBAG010001872">
    <property type="protein sequence ID" value="KAF7178852.1"/>
    <property type="molecule type" value="Genomic_DNA"/>
</dbReference>